<dbReference type="Proteomes" id="UP000074119">
    <property type="component" value="Chromosome"/>
</dbReference>
<dbReference type="SUPFAM" id="SSF53474">
    <property type="entry name" value="alpha/beta-Hydrolases"/>
    <property type="match status" value="1"/>
</dbReference>
<reference evidence="4 5" key="1">
    <citation type="submission" date="2015-12" db="EMBL/GenBank/DDBJ databases">
        <authorList>
            <person name="Shamseldin A."/>
            <person name="Moawad H."/>
            <person name="Abd El-Rahim W.M."/>
            <person name="Sadowsky M.J."/>
        </authorList>
    </citation>
    <scope>NUCLEOTIDE SEQUENCE [LARGE SCALE GENOMIC DNA]</scope>
    <source>
        <strain evidence="4 5">SM2</strain>
    </source>
</reference>
<organism evidence="4 5">
    <name type="scientific">Zhongshania aliphaticivorans</name>
    <dbReference type="NCBI Taxonomy" id="1470434"/>
    <lineage>
        <taxon>Bacteria</taxon>
        <taxon>Pseudomonadati</taxon>
        <taxon>Pseudomonadota</taxon>
        <taxon>Gammaproteobacteria</taxon>
        <taxon>Cellvibrionales</taxon>
        <taxon>Spongiibacteraceae</taxon>
        <taxon>Zhongshania</taxon>
    </lineage>
</organism>
<dbReference type="EMBL" id="CP014544">
    <property type="protein sequence ID" value="AMO67245.1"/>
    <property type="molecule type" value="Genomic_DNA"/>
</dbReference>
<dbReference type="PANTHER" id="PTHR48081">
    <property type="entry name" value="AB HYDROLASE SUPERFAMILY PROTEIN C4A8.06C"/>
    <property type="match status" value="1"/>
</dbReference>
<dbReference type="InterPro" id="IPR050300">
    <property type="entry name" value="GDXG_lipolytic_enzyme"/>
</dbReference>
<evidence type="ECO:0000256" key="1">
    <source>
        <dbReference type="ARBA" id="ARBA00010515"/>
    </source>
</evidence>
<accession>A0A127M1Z0</accession>
<dbReference type="AlphaFoldDB" id="A0A127M1Z0"/>
<dbReference type="GO" id="GO:0016787">
    <property type="term" value="F:hydrolase activity"/>
    <property type="evidence" value="ECO:0007669"/>
    <property type="project" value="UniProtKB-KW"/>
</dbReference>
<dbReference type="KEGG" id="zal:AZF00_02545"/>
<dbReference type="PROSITE" id="PS01173">
    <property type="entry name" value="LIPASE_GDXG_HIS"/>
    <property type="match status" value="1"/>
</dbReference>
<dbReference type="STRING" id="1470434.AZF00_02545"/>
<comment type="similarity">
    <text evidence="1">Belongs to the 'GDXG' lipolytic enzyme family.</text>
</comment>
<protein>
    <recommendedName>
        <fullName evidence="3">Alpha/beta hydrolase fold-3 domain-containing protein</fullName>
    </recommendedName>
</protein>
<keyword evidence="2" id="KW-0378">Hydrolase</keyword>
<dbReference type="Pfam" id="PF07859">
    <property type="entry name" value="Abhydrolase_3"/>
    <property type="match status" value="1"/>
</dbReference>
<sequence>MLAPEVKALLEFMNSQPQLPMADVTPALMREGVKAVAGKVEPVYQVVNTLIPIVARDNEPGRNDPLRARIYYPESTGANDAALLPAVLFFHGGGFVMCDLDSHDGMCRMLCNASKAVVISVDYRLAPEAQFPAAPEDAYRALLWLQQEAETLGIDVNAISVCGDSAGANLAAVLCLLARDRQGPLIQRQLLLYPVISPGCDTGSQHKFAKGYFLTREQMQWFWKNYLGTKANTNTPYVDLLVAEVANLPPAVIITAEYDPLCDEGRLYAEKLKAMGNAVEYRCVLGQIHGFCSFSDYIPQGREVLYSLFKS</sequence>
<dbReference type="InterPro" id="IPR002168">
    <property type="entry name" value="Lipase_GDXG_HIS_AS"/>
</dbReference>
<evidence type="ECO:0000313" key="4">
    <source>
        <dbReference type="EMBL" id="AMO67245.1"/>
    </source>
</evidence>
<feature type="domain" description="Alpha/beta hydrolase fold-3" evidence="3">
    <location>
        <begin position="87"/>
        <end position="292"/>
    </location>
</feature>
<gene>
    <name evidence="4" type="ORF">AZF00_02545</name>
</gene>
<dbReference type="Gene3D" id="3.40.50.1820">
    <property type="entry name" value="alpha/beta hydrolase"/>
    <property type="match status" value="1"/>
</dbReference>
<proteinExistence type="inferred from homology"/>
<dbReference type="InterPro" id="IPR013094">
    <property type="entry name" value="AB_hydrolase_3"/>
</dbReference>
<dbReference type="PANTHER" id="PTHR48081:SF8">
    <property type="entry name" value="ALPHA_BETA HYDROLASE FOLD-3 DOMAIN-CONTAINING PROTEIN-RELATED"/>
    <property type="match status" value="1"/>
</dbReference>
<evidence type="ECO:0000256" key="2">
    <source>
        <dbReference type="ARBA" id="ARBA00022801"/>
    </source>
</evidence>
<evidence type="ECO:0000313" key="5">
    <source>
        <dbReference type="Proteomes" id="UP000074119"/>
    </source>
</evidence>
<evidence type="ECO:0000259" key="3">
    <source>
        <dbReference type="Pfam" id="PF07859"/>
    </source>
</evidence>
<dbReference type="InterPro" id="IPR029058">
    <property type="entry name" value="AB_hydrolase_fold"/>
</dbReference>
<name>A0A127M1Z0_9GAMM</name>